<dbReference type="Proteomes" id="UP001168972">
    <property type="component" value="Unassembled WGS sequence"/>
</dbReference>
<evidence type="ECO:0000313" key="3">
    <source>
        <dbReference type="Proteomes" id="UP001168972"/>
    </source>
</evidence>
<dbReference type="EMBL" id="JAQQBR010001836">
    <property type="protein sequence ID" value="KAK0159861.1"/>
    <property type="molecule type" value="Genomic_DNA"/>
</dbReference>
<keyword evidence="3" id="KW-1185">Reference proteome</keyword>
<proteinExistence type="predicted"/>
<feature type="region of interest" description="Disordered" evidence="1">
    <location>
        <begin position="62"/>
        <end position="124"/>
    </location>
</feature>
<organism evidence="2 3">
    <name type="scientific">Microctonus hyperodae</name>
    <name type="common">Parasitoid wasp</name>
    <dbReference type="NCBI Taxonomy" id="165561"/>
    <lineage>
        <taxon>Eukaryota</taxon>
        <taxon>Metazoa</taxon>
        <taxon>Ecdysozoa</taxon>
        <taxon>Arthropoda</taxon>
        <taxon>Hexapoda</taxon>
        <taxon>Insecta</taxon>
        <taxon>Pterygota</taxon>
        <taxon>Neoptera</taxon>
        <taxon>Endopterygota</taxon>
        <taxon>Hymenoptera</taxon>
        <taxon>Apocrita</taxon>
        <taxon>Ichneumonoidea</taxon>
        <taxon>Braconidae</taxon>
        <taxon>Euphorinae</taxon>
        <taxon>Microctonus</taxon>
    </lineage>
</organism>
<reference evidence="2" key="2">
    <citation type="submission" date="2023-03" db="EMBL/GenBank/DDBJ databases">
        <authorList>
            <person name="Inwood S.N."/>
            <person name="Skelly J.G."/>
            <person name="Guhlin J."/>
            <person name="Harrop T.W.R."/>
            <person name="Goldson S.G."/>
            <person name="Dearden P.K."/>
        </authorList>
    </citation>
    <scope>NUCLEOTIDE SEQUENCE</scope>
    <source>
        <strain evidence="2">Lincoln</strain>
        <tissue evidence="2">Whole body</tissue>
    </source>
</reference>
<sequence length="124" mass="13607">MKKANKPKRPPLPPYQPLIPIPEALMEEACLVEENDAPHIKPVELMDAGENELEFDPQLSVIYPQPPPTATPITLTEVPGPMPSPPVPIPTPTPTPQRIPPPDNNLRPPSLAGLDREAQKRVIE</sequence>
<name>A0AA39C8J5_MICHY</name>
<evidence type="ECO:0000256" key="1">
    <source>
        <dbReference type="SAM" id="MobiDB-lite"/>
    </source>
</evidence>
<protein>
    <submittedName>
        <fullName evidence="2">Uncharacterized protein</fullName>
    </submittedName>
</protein>
<dbReference type="AlphaFoldDB" id="A0AA39C8J5"/>
<gene>
    <name evidence="2" type="ORF">PV327_010927</name>
</gene>
<evidence type="ECO:0000313" key="2">
    <source>
        <dbReference type="EMBL" id="KAK0159861.1"/>
    </source>
</evidence>
<feature type="compositionally biased region" description="Pro residues" evidence="1">
    <location>
        <begin position="80"/>
        <end position="103"/>
    </location>
</feature>
<accession>A0AA39C8J5</accession>
<reference evidence="2" key="1">
    <citation type="journal article" date="2023" name="bioRxiv">
        <title>Scaffold-level genome assemblies of two parasitoid biocontrol wasps reveal the parthenogenesis mechanism and an associated novel virus.</title>
        <authorList>
            <person name="Inwood S."/>
            <person name="Skelly J."/>
            <person name="Guhlin J."/>
            <person name="Harrop T."/>
            <person name="Goldson S."/>
            <person name="Dearden P."/>
        </authorList>
    </citation>
    <scope>NUCLEOTIDE SEQUENCE</scope>
    <source>
        <strain evidence="2">Lincoln</strain>
        <tissue evidence="2">Whole body</tissue>
    </source>
</reference>
<comment type="caution">
    <text evidence="2">The sequence shown here is derived from an EMBL/GenBank/DDBJ whole genome shotgun (WGS) entry which is preliminary data.</text>
</comment>
<feature type="compositionally biased region" description="Basic and acidic residues" evidence="1">
    <location>
        <begin position="114"/>
        <end position="124"/>
    </location>
</feature>